<proteinExistence type="predicted"/>
<keyword evidence="3" id="KW-1185">Reference proteome</keyword>
<evidence type="ECO:0000256" key="1">
    <source>
        <dbReference type="SAM" id="MobiDB-lite"/>
    </source>
</evidence>
<dbReference type="EMBL" id="QQNA01000167">
    <property type="protein sequence ID" value="RDG36274.1"/>
    <property type="molecule type" value="Genomic_DNA"/>
</dbReference>
<name>A0A370B817_9ACTN</name>
<evidence type="ECO:0000313" key="2">
    <source>
        <dbReference type="EMBL" id="RDG36274.1"/>
    </source>
</evidence>
<protein>
    <submittedName>
        <fullName evidence="2">Uncharacterized protein</fullName>
    </submittedName>
</protein>
<organism evidence="2 3">
    <name type="scientific">Streptomyces corynorhini</name>
    <dbReference type="NCBI Taxonomy" id="2282652"/>
    <lineage>
        <taxon>Bacteria</taxon>
        <taxon>Bacillati</taxon>
        <taxon>Actinomycetota</taxon>
        <taxon>Actinomycetes</taxon>
        <taxon>Kitasatosporales</taxon>
        <taxon>Streptomycetaceae</taxon>
        <taxon>Streptomyces</taxon>
    </lineage>
</organism>
<dbReference type="Proteomes" id="UP000253741">
    <property type="component" value="Unassembled WGS sequence"/>
</dbReference>
<reference evidence="2 3" key="1">
    <citation type="submission" date="2018-07" db="EMBL/GenBank/DDBJ databases">
        <title>Streptomyces species from bats.</title>
        <authorList>
            <person name="Dunlap C."/>
        </authorList>
    </citation>
    <scope>NUCLEOTIDE SEQUENCE [LARGE SCALE GENOMIC DNA]</scope>
    <source>
        <strain evidence="2 3">AC230</strain>
    </source>
</reference>
<evidence type="ECO:0000313" key="3">
    <source>
        <dbReference type="Proteomes" id="UP000253741"/>
    </source>
</evidence>
<sequence>MSTRTLTESTAHRDQSGSPRGPSSSEDHAIVGKSTLCRAVSRWLTSVGASVDHFEEADIRQRE</sequence>
<accession>A0A370B817</accession>
<gene>
    <name evidence="2" type="ORF">DVH02_20890</name>
</gene>
<dbReference type="AlphaFoldDB" id="A0A370B817"/>
<comment type="caution">
    <text evidence="2">The sequence shown here is derived from an EMBL/GenBank/DDBJ whole genome shotgun (WGS) entry which is preliminary data.</text>
</comment>
<feature type="region of interest" description="Disordered" evidence="1">
    <location>
        <begin position="1"/>
        <end position="29"/>
    </location>
</feature>